<reference evidence="1 2" key="1">
    <citation type="submission" date="2024-12" db="EMBL/GenBank/DDBJ databases">
        <title>The unique morphological basis and parallel evolutionary history of personate flowers in Penstemon.</title>
        <authorList>
            <person name="Depatie T.H."/>
            <person name="Wessinger C.A."/>
        </authorList>
    </citation>
    <scope>NUCLEOTIDE SEQUENCE [LARGE SCALE GENOMIC DNA]</scope>
    <source>
        <strain evidence="1">WTNN_2</strain>
        <tissue evidence="1">Leaf</tissue>
    </source>
</reference>
<dbReference type="Proteomes" id="UP001634393">
    <property type="component" value="Unassembled WGS sequence"/>
</dbReference>
<dbReference type="AlphaFoldDB" id="A0ABD3S727"/>
<protein>
    <submittedName>
        <fullName evidence="1">Uncharacterized protein</fullName>
    </submittedName>
</protein>
<dbReference type="EMBL" id="JBJXBP010000007">
    <property type="protein sequence ID" value="KAL3820241.1"/>
    <property type="molecule type" value="Genomic_DNA"/>
</dbReference>
<evidence type="ECO:0000313" key="1">
    <source>
        <dbReference type="EMBL" id="KAL3820241.1"/>
    </source>
</evidence>
<comment type="caution">
    <text evidence="1">The sequence shown here is derived from an EMBL/GenBank/DDBJ whole genome shotgun (WGS) entry which is preliminary data.</text>
</comment>
<sequence>MSFISCQDLGWALVMLYMSSYKLNKHAADDAIRHFFLAAGTCDTLYVFCRNSLVSKLELTDSLEKKALIGFKDIFPFVKELAVKLSHDLLLSTESTPLLSDVRDFSMFLVLLRRRSRVML</sequence>
<evidence type="ECO:0000313" key="2">
    <source>
        <dbReference type="Proteomes" id="UP001634393"/>
    </source>
</evidence>
<proteinExistence type="predicted"/>
<name>A0ABD3S727_9LAMI</name>
<accession>A0ABD3S727</accession>
<gene>
    <name evidence="1" type="ORF">ACJIZ3_006146</name>
</gene>
<organism evidence="1 2">
    <name type="scientific">Penstemon smallii</name>
    <dbReference type="NCBI Taxonomy" id="265156"/>
    <lineage>
        <taxon>Eukaryota</taxon>
        <taxon>Viridiplantae</taxon>
        <taxon>Streptophyta</taxon>
        <taxon>Embryophyta</taxon>
        <taxon>Tracheophyta</taxon>
        <taxon>Spermatophyta</taxon>
        <taxon>Magnoliopsida</taxon>
        <taxon>eudicotyledons</taxon>
        <taxon>Gunneridae</taxon>
        <taxon>Pentapetalae</taxon>
        <taxon>asterids</taxon>
        <taxon>lamiids</taxon>
        <taxon>Lamiales</taxon>
        <taxon>Plantaginaceae</taxon>
        <taxon>Cheloneae</taxon>
        <taxon>Penstemon</taxon>
    </lineage>
</organism>
<keyword evidence="2" id="KW-1185">Reference proteome</keyword>